<dbReference type="GO" id="GO:0016805">
    <property type="term" value="F:dipeptidase activity"/>
    <property type="evidence" value="ECO:0007669"/>
    <property type="project" value="InterPro"/>
</dbReference>
<feature type="compositionally biased region" description="Basic and acidic residues" evidence="3">
    <location>
        <begin position="311"/>
        <end position="320"/>
    </location>
</feature>
<dbReference type="Pfam" id="PF01546">
    <property type="entry name" value="Peptidase_M20"/>
    <property type="match status" value="1"/>
</dbReference>
<dbReference type="Pfam" id="PF07687">
    <property type="entry name" value="M20_dimer"/>
    <property type="match status" value="1"/>
</dbReference>
<dbReference type="Gene3D" id="3.30.70.360">
    <property type="match status" value="1"/>
</dbReference>
<comment type="similarity">
    <text evidence="2">Belongs to the peptidase M20A family.</text>
</comment>
<dbReference type="GO" id="GO:0071713">
    <property type="term" value="F:para-aminobenzoyl-glutamate hydrolase activity"/>
    <property type="evidence" value="ECO:0007669"/>
    <property type="project" value="TreeGrafter"/>
</dbReference>
<dbReference type="EMBL" id="ATCF01000012">
    <property type="protein sequence ID" value="EPE00150.1"/>
    <property type="molecule type" value="Genomic_DNA"/>
</dbReference>
<dbReference type="PATRIC" id="fig|1203554.3.peg.897"/>
<dbReference type="NCBIfam" id="TIGR01891">
    <property type="entry name" value="amidohydrolases"/>
    <property type="match status" value="1"/>
</dbReference>
<reference evidence="5 6" key="1">
    <citation type="submission" date="2013-04" db="EMBL/GenBank/DDBJ databases">
        <title>The Genome Sequence of Sutterella wadsworthensis HGA0223.</title>
        <authorList>
            <consortium name="The Broad Institute Genomics Platform"/>
            <person name="Earl A."/>
            <person name="Ward D."/>
            <person name="Feldgarden M."/>
            <person name="Gevers D."/>
            <person name="Schmidt T.M."/>
            <person name="Dover J."/>
            <person name="Dai D."/>
            <person name="Walker B."/>
            <person name="Young S."/>
            <person name="Zeng Q."/>
            <person name="Gargeya S."/>
            <person name="Fitzgerald M."/>
            <person name="Haas B."/>
            <person name="Abouelleil A."/>
            <person name="Allen A.W."/>
            <person name="Alvarado L."/>
            <person name="Arachchi H.M."/>
            <person name="Berlin A.M."/>
            <person name="Chapman S.B."/>
            <person name="Gainer-Dewar J."/>
            <person name="Goldberg J."/>
            <person name="Griggs A."/>
            <person name="Gujja S."/>
            <person name="Hansen M."/>
            <person name="Howarth C."/>
            <person name="Imamovic A."/>
            <person name="Ireland A."/>
            <person name="Larimer J."/>
            <person name="McCowan C."/>
            <person name="Murphy C."/>
            <person name="Pearson M."/>
            <person name="Poon T.W."/>
            <person name="Priest M."/>
            <person name="Roberts A."/>
            <person name="Saif S."/>
            <person name="Shea T."/>
            <person name="Sisk P."/>
            <person name="Sykes S."/>
            <person name="Wortman J."/>
            <person name="Nusbaum C."/>
            <person name="Birren B."/>
        </authorList>
    </citation>
    <scope>NUCLEOTIDE SEQUENCE [LARGE SCALE GENOMIC DNA]</scope>
    <source>
        <strain evidence="5 6">HGA0223</strain>
    </source>
</reference>
<dbReference type="RefSeq" id="WP_016474204.1">
    <property type="nucleotide sequence ID" value="NZ_KE150480.1"/>
</dbReference>
<evidence type="ECO:0000259" key="4">
    <source>
        <dbReference type="Pfam" id="PF07687"/>
    </source>
</evidence>
<dbReference type="InterPro" id="IPR036264">
    <property type="entry name" value="Bact_exopeptidase_dim_dom"/>
</dbReference>
<dbReference type="eggNOG" id="COG1473">
    <property type="taxonomic scope" value="Bacteria"/>
</dbReference>
<evidence type="ECO:0000256" key="2">
    <source>
        <dbReference type="PIRNR" id="PIRNR037226"/>
    </source>
</evidence>
<sequence>MTTESPEQIIKAFVEKRLPIYQAAARDIHAHPETSNHEYFACKRLSELLKSEGFEVQVDVAGHPTGFDARFKSGKPGPVLCFLAEYDALVGLGHGCGHNLFGATSALAGAALAQAAKLVGGEIRVYGTPGEEGGENGSAKGSFVREGFFKDVDAALCVHPSSSGHRLTNPSLGCAPVDIEFHGKASHAASAPEQGINALDALIQVYNGINALRQHLPADVRIHGIITHGGDAPNIVPEYAAAKFYLRAATAPVLEEVWKKVERIVEGAALMTGAKGSMKPSQNRVENTILTPKFDAVYRRRMEELLAETGSSEKVEDSAEKAGGSSDVGNVSQVIPTIQPTIRISKVPVRGHSEEFKAASCSALGLASIGLGAKALALTGLDLLTDPQLLADIKADHADALVRQAAAAKQH</sequence>
<dbReference type="Gene3D" id="3.40.630.10">
    <property type="entry name" value="Zn peptidases"/>
    <property type="match status" value="1"/>
</dbReference>
<keyword evidence="1 5" id="KW-0378">Hydrolase</keyword>
<dbReference type="InterPro" id="IPR017144">
    <property type="entry name" value="Xaa-Arg_dipeptidase"/>
</dbReference>
<organism evidence="5 6">
    <name type="scientific">Sutterella wadsworthensis HGA0223</name>
    <dbReference type="NCBI Taxonomy" id="1203554"/>
    <lineage>
        <taxon>Bacteria</taxon>
        <taxon>Pseudomonadati</taxon>
        <taxon>Pseudomonadota</taxon>
        <taxon>Betaproteobacteria</taxon>
        <taxon>Burkholderiales</taxon>
        <taxon>Sutterellaceae</taxon>
        <taxon>Sutterella</taxon>
    </lineage>
</organism>
<feature type="region of interest" description="Disordered" evidence="3">
    <location>
        <begin position="308"/>
        <end position="330"/>
    </location>
</feature>
<dbReference type="HOGENOM" id="CLU_031812_1_0_4"/>
<dbReference type="PANTHER" id="PTHR30575:SF0">
    <property type="entry name" value="XAA-ARG DIPEPTIDASE"/>
    <property type="match status" value="1"/>
</dbReference>
<dbReference type="GO" id="GO:0046657">
    <property type="term" value="P:folic acid catabolic process"/>
    <property type="evidence" value="ECO:0007669"/>
    <property type="project" value="TreeGrafter"/>
</dbReference>
<keyword evidence="6" id="KW-1185">Reference proteome</keyword>
<evidence type="ECO:0000313" key="6">
    <source>
        <dbReference type="Proteomes" id="UP000014400"/>
    </source>
</evidence>
<dbReference type="SUPFAM" id="SSF53187">
    <property type="entry name" value="Zn-dependent exopeptidases"/>
    <property type="match status" value="1"/>
</dbReference>
<dbReference type="SUPFAM" id="SSF55031">
    <property type="entry name" value="Bacterial exopeptidase dimerisation domain"/>
    <property type="match status" value="1"/>
</dbReference>
<comment type="caution">
    <text evidence="5">The sequence shown here is derived from an EMBL/GenBank/DDBJ whole genome shotgun (WGS) entry which is preliminary data.</text>
</comment>
<dbReference type="InterPro" id="IPR002933">
    <property type="entry name" value="Peptidase_M20"/>
</dbReference>
<protein>
    <recommendedName>
        <fullName evidence="2">Peptidase M20 domain-containing protein 2</fullName>
    </recommendedName>
</protein>
<dbReference type="FunFam" id="3.30.70.360:FF:000004">
    <property type="entry name" value="Peptidase M20 domain-containing protein 2"/>
    <property type="match status" value="1"/>
</dbReference>
<dbReference type="PIRSF" id="PIRSF037226">
    <property type="entry name" value="Amidohydrolase_ACY1L2_prd"/>
    <property type="match status" value="1"/>
</dbReference>
<name>S3CHZ7_9BURK</name>
<dbReference type="AlphaFoldDB" id="S3CHZ7"/>
<dbReference type="PANTHER" id="PTHR30575">
    <property type="entry name" value="PEPTIDASE M20"/>
    <property type="match status" value="1"/>
</dbReference>
<dbReference type="GO" id="GO:0005737">
    <property type="term" value="C:cytoplasm"/>
    <property type="evidence" value="ECO:0007669"/>
    <property type="project" value="TreeGrafter"/>
</dbReference>
<dbReference type="CDD" id="cd03887">
    <property type="entry name" value="M20_Acy1L2"/>
    <property type="match status" value="1"/>
</dbReference>
<accession>S3CHZ7</accession>
<proteinExistence type="inferred from homology"/>
<dbReference type="STRING" id="1203554.HMPREF1476_00879"/>
<gene>
    <name evidence="5" type="ORF">HMPREF1476_00879</name>
</gene>
<dbReference type="InterPro" id="IPR052030">
    <property type="entry name" value="Peptidase_M20/M20A_hydrolases"/>
</dbReference>
<feature type="domain" description="Peptidase M20 dimerisation" evidence="4">
    <location>
        <begin position="177"/>
        <end position="267"/>
    </location>
</feature>
<dbReference type="InterPro" id="IPR011650">
    <property type="entry name" value="Peptidase_M20_dimer"/>
</dbReference>
<dbReference type="InterPro" id="IPR017439">
    <property type="entry name" value="Amidohydrolase"/>
</dbReference>
<dbReference type="Proteomes" id="UP000014400">
    <property type="component" value="Unassembled WGS sequence"/>
</dbReference>
<evidence type="ECO:0000256" key="1">
    <source>
        <dbReference type="ARBA" id="ARBA00022801"/>
    </source>
</evidence>
<evidence type="ECO:0000313" key="5">
    <source>
        <dbReference type="EMBL" id="EPE00150.1"/>
    </source>
</evidence>
<evidence type="ECO:0000256" key="3">
    <source>
        <dbReference type="SAM" id="MobiDB-lite"/>
    </source>
</evidence>